<feature type="signal peptide" evidence="1">
    <location>
        <begin position="1"/>
        <end position="18"/>
    </location>
</feature>
<dbReference type="InterPro" id="IPR021379">
    <property type="entry name" value="DUF3012"/>
</dbReference>
<comment type="caution">
    <text evidence="2">The sequence shown here is derived from an EMBL/GenBank/DDBJ whole genome shotgun (WGS) entry which is preliminary data.</text>
</comment>
<evidence type="ECO:0000313" key="2">
    <source>
        <dbReference type="EMBL" id="RJG42579.1"/>
    </source>
</evidence>
<dbReference type="OrthoDB" id="5609437at2"/>
<reference evidence="2 3" key="1">
    <citation type="submission" date="2018-09" db="EMBL/GenBank/DDBJ databases">
        <authorList>
            <person name="Wang F."/>
        </authorList>
    </citation>
    <scope>NUCLEOTIDE SEQUENCE [LARGE SCALE GENOMIC DNA]</scope>
    <source>
        <strain evidence="2 3">PLHSC7-2</strain>
    </source>
</reference>
<dbReference type="Proteomes" id="UP000283255">
    <property type="component" value="Unassembled WGS sequence"/>
</dbReference>
<dbReference type="PROSITE" id="PS51257">
    <property type="entry name" value="PROKAR_LIPOPROTEIN"/>
    <property type="match status" value="1"/>
</dbReference>
<accession>A0A418YDG0</accession>
<proteinExistence type="predicted"/>
<name>A0A418YDG0_9GAMM</name>
<dbReference type="AlphaFoldDB" id="A0A418YDG0"/>
<dbReference type="RefSeq" id="WP_119911205.1">
    <property type="nucleotide sequence ID" value="NZ_QZCH01000016.1"/>
</dbReference>
<evidence type="ECO:0000256" key="1">
    <source>
        <dbReference type="SAM" id="SignalP"/>
    </source>
</evidence>
<keyword evidence="3" id="KW-1185">Reference proteome</keyword>
<dbReference type="EMBL" id="QZCH01000016">
    <property type="protein sequence ID" value="RJG42579.1"/>
    <property type="molecule type" value="Genomic_DNA"/>
</dbReference>
<organism evidence="2 3">
    <name type="scientific">Motilimonas pumila</name>
    <dbReference type="NCBI Taxonomy" id="2303987"/>
    <lineage>
        <taxon>Bacteria</taxon>
        <taxon>Pseudomonadati</taxon>
        <taxon>Pseudomonadota</taxon>
        <taxon>Gammaproteobacteria</taxon>
        <taxon>Alteromonadales</taxon>
        <taxon>Alteromonadales genera incertae sedis</taxon>
        <taxon>Motilimonas</taxon>
    </lineage>
</organism>
<feature type="chain" id="PRO_5019155546" evidence="1">
    <location>
        <begin position="19"/>
        <end position="55"/>
    </location>
</feature>
<reference evidence="2 3" key="2">
    <citation type="submission" date="2019-01" db="EMBL/GenBank/DDBJ databases">
        <title>Motilimonas pumilus sp. nov., isolated from the gut of sea cucumber (Apostichopus japonicus).</title>
        <authorList>
            <person name="Wang F.-Q."/>
            <person name="Ren L.-H."/>
            <person name="Lin Y.-W."/>
            <person name="Sun G.-H."/>
            <person name="Du Z.-J."/>
            <person name="Zhao J.-X."/>
            <person name="Liu X.-J."/>
            <person name="Liu L.-J."/>
        </authorList>
    </citation>
    <scope>NUCLEOTIDE SEQUENCE [LARGE SCALE GENOMIC DNA]</scope>
    <source>
        <strain evidence="2 3">PLHSC7-2</strain>
    </source>
</reference>
<gene>
    <name evidence="2" type="ORF">D1Z90_12710</name>
</gene>
<sequence>MKLISLLAVLVLSSSLMACSPKVGTPEWCKMIKEKSAGDITPNEAADYATECLFK</sequence>
<protein>
    <submittedName>
        <fullName evidence="2">DUF3012 domain-containing protein</fullName>
    </submittedName>
</protein>
<dbReference type="Pfam" id="PF11216">
    <property type="entry name" value="DUF3012"/>
    <property type="match status" value="1"/>
</dbReference>
<keyword evidence="1" id="KW-0732">Signal</keyword>
<evidence type="ECO:0000313" key="3">
    <source>
        <dbReference type="Proteomes" id="UP000283255"/>
    </source>
</evidence>